<evidence type="ECO:0000313" key="4">
    <source>
        <dbReference type="Proteomes" id="UP000202031"/>
    </source>
</evidence>
<dbReference type="GeneID" id="46920734"/>
<dbReference type="NCBIfam" id="NF009152">
    <property type="entry name" value="PRK12497.2-4"/>
    <property type="match status" value="1"/>
</dbReference>
<accession>A0A1X9SLE8</accession>
<dbReference type="AlphaFoldDB" id="A0A1X9SLE8"/>
<dbReference type="RefSeq" id="WP_096018522.1">
    <property type="nucleotide sequence ID" value="NZ_CP015578.1"/>
</dbReference>
<dbReference type="PANTHER" id="PTHR34039">
    <property type="entry name" value="UPF0102 PROTEIN YRAN"/>
    <property type="match status" value="1"/>
</dbReference>
<dbReference type="Gene3D" id="3.40.1350.10">
    <property type="match status" value="1"/>
</dbReference>
<sequence>MGLKEYLFGHAAEKKAAKYLATKGYKILGLNYKTKFGEIDIIATSRSTLHFIEVKASTKDYETIYRVTKSKLEKIIKAIDFYILSNGLDMPYQIDLVCINGDEIELVENISY</sequence>
<gene>
    <name evidence="3" type="ORF">CLAN_0263</name>
</gene>
<dbReference type="InterPro" id="IPR003509">
    <property type="entry name" value="UPF0102_YraN-like"/>
</dbReference>
<organism evidence="3 4">
    <name type="scientific">Campylobacter lanienae NCTC 13004</name>
    <dbReference type="NCBI Taxonomy" id="1031753"/>
    <lineage>
        <taxon>Bacteria</taxon>
        <taxon>Pseudomonadati</taxon>
        <taxon>Campylobacterota</taxon>
        <taxon>Epsilonproteobacteria</taxon>
        <taxon>Campylobacterales</taxon>
        <taxon>Campylobacteraceae</taxon>
        <taxon>Campylobacter</taxon>
    </lineage>
</organism>
<dbReference type="GO" id="GO:0003676">
    <property type="term" value="F:nucleic acid binding"/>
    <property type="evidence" value="ECO:0007669"/>
    <property type="project" value="InterPro"/>
</dbReference>
<evidence type="ECO:0000313" key="3">
    <source>
        <dbReference type="EMBL" id="ARQ97034.1"/>
    </source>
</evidence>
<reference evidence="4" key="2">
    <citation type="journal article" date="2017" name="Genome Biol. Evol.">
        <title>Comparative genomic analysis identifies a Campylobacter clade deficient in selenium metabolism.</title>
        <authorList>
            <person name="Miller W.G."/>
            <person name="Yee E."/>
            <person name="Lopes B.S."/>
            <person name="Chapman M.H."/>
            <person name="Huynh S."/>
            <person name="Bono J.L."/>
            <person name="Parker C.T."/>
            <person name="Strachan N.J.C."/>
            <person name="Forbes K.J."/>
        </authorList>
    </citation>
    <scope>NUCLEOTIDE SEQUENCE [LARGE SCALE GENOMIC DNA]</scope>
    <source>
        <strain evidence="4">NCTC 13004</strain>
    </source>
</reference>
<dbReference type="PANTHER" id="PTHR34039:SF1">
    <property type="entry name" value="UPF0102 PROTEIN YRAN"/>
    <property type="match status" value="1"/>
</dbReference>
<protein>
    <recommendedName>
        <fullName evidence="2">UPF0102 protein CLAN_0263</fullName>
    </recommendedName>
</protein>
<reference evidence="4" key="1">
    <citation type="journal article" date="2017" name="Genome Biol. Evol.">
        <title>Comparative Genomic Analysis Identifies a Campylobacter Clade Deficient in Selenium Metabolism.</title>
        <authorList>
            <person name="Miller W.G."/>
            <person name="Yee E."/>
            <person name="Lopes B.S."/>
            <person name="Chapman M.H."/>
            <person name="Huynh S."/>
            <person name="Bono J.L."/>
            <person name="Parker C.T."/>
            <person name="Strachan N.J.C."/>
            <person name="Forbes K.J."/>
        </authorList>
    </citation>
    <scope>NUCLEOTIDE SEQUENCE [LARGE SCALE GENOMIC DNA]</scope>
    <source>
        <strain evidence="4">NCTC 13004</strain>
    </source>
</reference>
<dbReference type="KEGG" id="clx:CLAN_0263"/>
<dbReference type="Pfam" id="PF02021">
    <property type="entry name" value="UPF0102"/>
    <property type="match status" value="1"/>
</dbReference>
<dbReference type="SUPFAM" id="SSF52980">
    <property type="entry name" value="Restriction endonuclease-like"/>
    <property type="match status" value="1"/>
</dbReference>
<proteinExistence type="inferred from homology"/>
<dbReference type="InterPro" id="IPR011856">
    <property type="entry name" value="tRNA_endonuc-like_dom_sf"/>
</dbReference>
<name>A0A1X9SLE8_9BACT</name>
<dbReference type="InterPro" id="IPR011335">
    <property type="entry name" value="Restrct_endonuc-II-like"/>
</dbReference>
<evidence type="ECO:0000256" key="2">
    <source>
        <dbReference type="HAMAP-Rule" id="MF_00048"/>
    </source>
</evidence>
<comment type="similarity">
    <text evidence="1 2">Belongs to the UPF0102 family.</text>
</comment>
<dbReference type="HAMAP" id="MF_00048">
    <property type="entry name" value="UPF0102"/>
    <property type="match status" value="1"/>
</dbReference>
<dbReference type="EMBL" id="CP015578">
    <property type="protein sequence ID" value="ARQ97034.1"/>
    <property type="molecule type" value="Genomic_DNA"/>
</dbReference>
<evidence type="ECO:0000256" key="1">
    <source>
        <dbReference type="ARBA" id="ARBA00006738"/>
    </source>
</evidence>
<dbReference type="Proteomes" id="UP000202031">
    <property type="component" value="Chromosome"/>
</dbReference>